<organism evidence="2">
    <name type="scientific">Salix viminalis</name>
    <name type="common">Common osier</name>
    <name type="synonym">Basket willow</name>
    <dbReference type="NCBI Taxonomy" id="40686"/>
    <lineage>
        <taxon>Eukaryota</taxon>
        <taxon>Viridiplantae</taxon>
        <taxon>Streptophyta</taxon>
        <taxon>Embryophyta</taxon>
        <taxon>Tracheophyta</taxon>
        <taxon>Spermatophyta</taxon>
        <taxon>Magnoliopsida</taxon>
        <taxon>eudicotyledons</taxon>
        <taxon>Gunneridae</taxon>
        <taxon>Pentapetalae</taxon>
        <taxon>rosids</taxon>
        <taxon>fabids</taxon>
        <taxon>Malpighiales</taxon>
        <taxon>Salicaceae</taxon>
        <taxon>Saliceae</taxon>
        <taxon>Salix</taxon>
    </lineage>
</organism>
<evidence type="ECO:0000313" key="2">
    <source>
        <dbReference type="EMBL" id="VFU56811.1"/>
    </source>
</evidence>
<keyword evidence="1" id="KW-0732">Signal</keyword>
<evidence type="ECO:0000256" key="1">
    <source>
        <dbReference type="SAM" id="SignalP"/>
    </source>
</evidence>
<reference evidence="2" key="1">
    <citation type="submission" date="2019-03" db="EMBL/GenBank/DDBJ databases">
        <authorList>
            <person name="Mank J."/>
            <person name="Almeida P."/>
        </authorList>
    </citation>
    <scope>NUCLEOTIDE SEQUENCE</scope>
    <source>
        <strain evidence="2">78183</strain>
    </source>
</reference>
<dbReference type="EMBL" id="CAADRP010001929">
    <property type="protein sequence ID" value="VFU56811.1"/>
    <property type="molecule type" value="Genomic_DNA"/>
</dbReference>
<name>A0A6N2MR37_SALVM</name>
<proteinExistence type="predicted"/>
<accession>A0A6N2MR37</accession>
<feature type="signal peptide" evidence="1">
    <location>
        <begin position="1"/>
        <end position="18"/>
    </location>
</feature>
<feature type="chain" id="PRO_5026768888" evidence="1">
    <location>
        <begin position="19"/>
        <end position="83"/>
    </location>
</feature>
<dbReference type="AlphaFoldDB" id="A0A6N2MR37"/>
<sequence>MLFCALAWTLSCIKCLSCTILLAWDNMISWDIVEWIRDSEIPKNHMEGPEDKMFGDWIREGHRARNRTLLCYWTLLDLLCFSY</sequence>
<protein>
    <submittedName>
        <fullName evidence="2">Uncharacterized protein</fullName>
    </submittedName>
</protein>
<dbReference type="UniPathway" id="UPA00378"/>
<gene>
    <name evidence="2" type="ORF">SVIM_LOCUS409458</name>
</gene>